<organism evidence="1 2">
    <name type="scientific">Mucilaginibacter arboris</name>
    <dbReference type="NCBI Taxonomy" id="2682090"/>
    <lineage>
        <taxon>Bacteria</taxon>
        <taxon>Pseudomonadati</taxon>
        <taxon>Bacteroidota</taxon>
        <taxon>Sphingobacteriia</taxon>
        <taxon>Sphingobacteriales</taxon>
        <taxon>Sphingobacteriaceae</taxon>
        <taxon>Mucilaginibacter</taxon>
    </lineage>
</organism>
<dbReference type="Proteomes" id="UP000462014">
    <property type="component" value="Unassembled WGS sequence"/>
</dbReference>
<reference evidence="1 2" key="1">
    <citation type="submission" date="2019-12" db="EMBL/GenBank/DDBJ databases">
        <title>Mucilaginibacter sp. HMF7410 genome sequencing and assembly.</title>
        <authorList>
            <person name="Kang H."/>
            <person name="Cha I."/>
            <person name="Kim H."/>
            <person name="Joh K."/>
        </authorList>
    </citation>
    <scope>NUCLEOTIDE SEQUENCE [LARGE SCALE GENOMIC DNA]</scope>
    <source>
        <strain evidence="1 2">HMF7410</strain>
    </source>
</reference>
<keyword evidence="2" id="KW-1185">Reference proteome</keyword>
<dbReference type="EMBL" id="WPIK01000008">
    <property type="protein sequence ID" value="MVN21869.1"/>
    <property type="molecule type" value="Genomic_DNA"/>
</dbReference>
<dbReference type="AlphaFoldDB" id="A0A7K1SX21"/>
<sequence>MEFSPASKIWIYQSNRKLNETETDQLQQLLDQFASIWTAHNQQLKAAAQILYNRFIILLVDESQAGASGCSIDKSVHFMKSLEQEFGLNLFDRFNTAYIDADEIRSASRQEFEDLLKEGKVNNKTIVFNNLVANLHDFKTKWQVPLKDSWHARVFGSLVQA</sequence>
<evidence type="ECO:0000313" key="1">
    <source>
        <dbReference type="EMBL" id="MVN21869.1"/>
    </source>
</evidence>
<comment type="caution">
    <text evidence="1">The sequence shown here is derived from an EMBL/GenBank/DDBJ whole genome shotgun (WGS) entry which is preliminary data.</text>
</comment>
<dbReference type="RefSeq" id="WP_157566591.1">
    <property type="nucleotide sequence ID" value="NZ_WPIK01000008.1"/>
</dbReference>
<proteinExistence type="predicted"/>
<accession>A0A7K1SX21</accession>
<gene>
    <name evidence="1" type="ORF">GO621_10000</name>
</gene>
<name>A0A7K1SX21_9SPHI</name>
<evidence type="ECO:0000313" key="2">
    <source>
        <dbReference type="Proteomes" id="UP000462014"/>
    </source>
</evidence>
<protein>
    <submittedName>
        <fullName evidence="1">ABC transporter ATPase</fullName>
    </submittedName>
</protein>